<evidence type="ECO:0000313" key="2">
    <source>
        <dbReference type="Proteomes" id="UP000192903"/>
    </source>
</evidence>
<reference evidence="2" key="1">
    <citation type="submission" date="2017-04" db="EMBL/GenBank/DDBJ databases">
        <authorList>
            <person name="Varghese N."/>
            <person name="Submissions S."/>
        </authorList>
    </citation>
    <scope>NUCLEOTIDE SEQUENCE [LARGE SCALE GENOMIC DNA]</scope>
    <source>
        <strain evidence="2">B4P</strain>
    </source>
</reference>
<accession>A0A1X7FXU4</accession>
<name>A0A1X7FXU4_9HYPH</name>
<dbReference type="EMBL" id="FXAF01000008">
    <property type="protein sequence ID" value="SMF60665.1"/>
    <property type="molecule type" value="Genomic_DNA"/>
</dbReference>
<keyword evidence="2" id="KW-1185">Reference proteome</keyword>
<sequence>MGQANQKKITQRAILETEERCIYRAAAPTTIEHMPPLVLFLKCQRPKGLEFAACKECNNGTKDADAVAALCSRLSNADRDPYWENGDGDTSLHTVERDAPGVRDEVFDARKASTSWMRGRSGVLTPKTILVADGPLPKAYLDVFRGETGHRFIPRTCRDAACSGWWGTKDIVNYHG</sequence>
<dbReference type="RefSeq" id="WP_085423965.1">
    <property type="nucleotide sequence ID" value="NZ_FXAF01000008.1"/>
</dbReference>
<organism evidence="1 2">
    <name type="scientific">Xaviernesmea oryzae</name>
    <dbReference type="NCBI Taxonomy" id="464029"/>
    <lineage>
        <taxon>Bacteria</taxon>
        <taxon>Pseudomonadati</taxon>
        <taxon>Pseudomonadota</taxon>
        <taxon>Alphaproteobacteria</taxon>
        <taxon>Hyphomicrobiales</taxon>
        <taxon>Rhizobiaceae</taxon>
        <taxon>Rhizobium/Agrobacterium group</taxon>
        <taxon>Xaviernesmea</taxon>
    </lineage>
</organism>
<proteinExistence type="predicted"/>
<dbReference type="OrthoDB" id="7846512at2"/>
<evidence type="ECO:0000313" key="1">
    <source>
        <dbReference type="EMBL" id="SMF60665.1"/>
    </source>
</evidence>
<dbReference type="STRING" id="464029.SAMN02982989_1097"/>
<protein>
    <submittedName>
        <fullName evidence="1">Uncharacterized protein</fullName>
    </submittedName>
</protein>
<gene>
    <name evidence="1" type="ORF">SAMN02982989_1097</name>
</gene>
<dbReference type="Proteomes" id="UP000192903">
    <property type="component" value="Unassembled WGS sequence"/>
</dbReference>
<dbReference type="AlphaFoldDB" id="A0A1X7FXU4"/>